<keyword evidence="3" id="KW-0479">Metal-binding</keyword>
<dbReference type="SUPFAM" id="SSF56300">
    <property type="entry name" value="Metallo-dependent phosphatases"/>
    <property type="match status" value="1"/>
</dbReference>
<protein>
    <recommendedName>
        <fullName evidence="7">Calcineurin-like phosphoesterase domain-containing protein</fullName>
    </recommendedName>
</protein>
<dbReference type="AlphaFoldDB" id="A0A381NUV2"/>
<dbReference type="GO" id="GO:0016020">
    <property type="term" value="C:membrane"/>
    <property type="evidence" value="ECO:0007669"/>
    <property type="project" value="GOC"/>
</dbReference>
<evidence type="ECO:0000256" key="4">
    <source>
        <dbReference type="ARBA" id="ARBA00022801"/>
    </source>
</evidence>
<evidence type="ECO:0000256" key="3">
    <source>
        <dbReference type="ARBA" id="ARBA00022723"/>
    </source>
</evidence>
<reference evidence="8" key="1">
    <citation type="submission" date="2018-05" db="EMBL/GenBank/DDBJ databases">
        <authorList>
            <person name="Lanie J.A."/>
            <person name="Ng W.-L."/>
            <person name="Kazmierczak K.M."/>
            <person name="Andrzejewski T.M."/>
            <person name="Davidsen T.M."/>
            <person name="Wayne K.J."/>
            <person name="Tettelin H."/>
            <person name="Glass J.I."/>
            <person name="Rusch D."/>
            <person name="Podicherti R."/>
            <person name="Tsui H.-C.T."/>
            <person name="Winkler M.E."/>
        </authorList>
    </citation>
    <scope>NUCLEOTIDE SEQUENCE</scope>
</reference>
<dbReference type="InterPro" id="IPR029052">
    <property type="entry name" value="Metallo-depent_PP-like"/>
</dbReference>
<dbReference type="Pfam" id="PF00149">
    <property type="entry name" value="Metallophos"/>
    <property type="match status" value="1"/>
</dbReference>
<evidence type="ECO:0000256" key="2">
    <source>
        <dbReference type="ARBA" id="ARBA00022519"/>
    </source>
</evidence>
<sequence length="249" mass="29454">MKLPLYFISDVHLNLNGSANEVEKRGRLIEFVRYVSKTGGTLFIVGDLFDFWFEYKHVMPKAYFDILTALNDAKLNGVDLHFIPGNHDCWGREFLDETLFNKVYPEGVTLDIKGKRFLISHGDGLLSWDRGYRVLRSVLRNRVFVFLYRWLHPDIGYAIAKNFSRNDDYDHYSAEQKEKIVEELIQYSEEQCKNDIDYVIIGHYHQHKDIRLENGQFLILGDWIKYHSYGFFDGESLSLKSWENEKVEY</sequence>
<dbReference type="PANTHER" id="PTHR34990">
    <property type="entry name" value="UDP-2,3-DIACYLGLUCOSAMINE HYDROLASE-RELATED"/>
    <property type="match status" value="1"/>
</dbReference>
<dbReference type="CDD" id="cd07398">
    <property type="entry name" value="MPP_YbbF-LpxH"/>
    <property type="match status" value="1"/>
</dbReference>
<dbReference type="InterPro" id="IPR004843">
    <property type="entry name" value="Calcineurin-like_PHP"/>
</dbReference>
<dbReference type="GO" id="GO:0008758">
    <property type="term" value="F:UDP-2,3-diacylglucosamine hydrolase activity"/>
    <property type="evidence" value="ECO:0007669"/>
    <property type="project" value="TreeGrafter"/>
</dbReference>
<evidence type="ECO:0000256" key="6">
    <source>
        <dbReference type="ARBA" id="ARBA00023211"/>
    </source>
</evidence>
<dbReference type="Gene3D" id="3.60.21.10">
    <property type="match status" value="1"/>
</dbReference>
<dbReference type="InterPro" id="IPR043461">
    <property type="entry name" value="LpxH-like"/>
</dbReference>
<keyword evidence="6" id="KW-0464">Manganese</keyword>
<proteinExistence type="predicted"/>
<dbReference type="EMBL" id="UINC01000616">
    <property type="protein sequence ID" value="SUZ58382.1"/>
    <property type="molecule type" value="Genomic_DNA"/>
</dbReference>
<evidence type="ECO:0000256" key="1">
    <source>
        <dbReference type="ARBA" id="ARBA00022475"/>
    </source>
</evidence>
<organism evidence="8">
    <name type="scientific">marine metagenome</name>
    <dbReference type="NCBI Taxonomy" id="408172"/>
    <lineage>
        <taxon>unclassified sequences</taxon>
        <taxon>metagenomes</taxon>
        <taxon>ecological metagenomes</taxon>
    </lineage>
</organism>
<dbReference type="GO" id="GO:0009245">
    <property type="term" value="P:lipid A biosynthetic process"/>
    <property type="evidence" value="ECO:0007669"/>
    <property type="project" value="TreeGrafter"/>
</dbReference>
<dbReference type="PANTHER" id="PTHR34990:SF1">
    <property type="entry name" value="UDP-2,3-DIACYLGLUCOSAMINE HYDROLASE"/>
    <property type="match status" value="1"/>
</dbReference>
<keyword evidence="4" id="KW-0378">Hydrolase</keyword>
<accession>A0A381NUV2</accession>
<gene>
    <name evidence="8" type="ORF">METZ01_LOCUS11236</name>
</gene>
<keyword evidence="5" id="KW-0472">Membrane</keyword>
<feature type="domain" description="Calcineurin-like phosphoesterase" evidence="7">
    <location>
        <begin position="4"/>
        <end position="206"/>
    </location>
</feature>
<dbReference type="GO" id="GO:0046872">
    <property type="term" value="F:metal ion binding"/>
    <property type="evidence" value="ECO:0007669"/>
    <property type="project" value="UniProtKB-KW"/>
</dbReference>
<evidence type="ECO:0000313" key="8">
    <source>
        <dbReference type="EMBL" id="SUZ58382.1"/>
    </source>
</evidence>
<name>A0A381NUV2_9ZZZZ</name>
<evidence type="ECO:0000259" key="7">
    <source>
        <dbReference type="Pfam" id="PF00149"/>
    </source>
</evidence>
<keyword evidence="1" id="KW-1003">Cell membrane</keyword>
<keyword evidence="2" id="KW-0997">Cell inner membrane</keyword>
<evidence type="ECO:0000256" key="5">
    <source>
        <dbReference type="ARBA" id="ARBA00023136"/>
    </source>
</evidence>